<feature type="region of interest" description="Disordered" evidence="2">
    <location>
        <begin position="1"/>
        <end position="26"/>
    </location>
</feature>
<dbReference type="Proteomes" id="UP000244240">
    <property type="component" value="Unassembled WGS sequence"/>
</dbReference>
<dbReference type="AlphaFoldDB" id="A0A2T6BGR8"/>
<proteinExistence type="predicted"/>
<keyword evidence="4" id="KW-0131">Cell cycle</keyword>
<dbReference type="RefSeq" id="WP_170109658.1">
    <property type="nucleotide sequence ID" value="NZ_QBKR01000020.1"/>
</dbReference>
<keyword evidence="5" id="KW-1185">Reference proteome</keyword>
<gene>
    <name evidence="4" type="ORF">C8P63_12045</name>
</gene>
<sequence length="125" mass="14632">MVNRGSTENIVSFRPSQPSQTGREISKVRRPLAPNVRRRRWVWLIVMVLFFLWSGTQLVVQAGELESRKAALAAEKEKLVQLKEENRDLKKDIDRLQNEEYLYELARKMGYKKPGEEILDLNGFE</sequence>
<comment type="caution">
    <text evidence="4">The sequence shown here is derived from an EMBL/GenBank/DDBJ whole genome shotgun (WGS) entry which is preliminary data.</text>
</comment>
<dbReference type="InterPro" id="IPR007060">
    <property type="entry name" value="FtsL/DivIC"/>
</dbReference>
<reference evidence="4 5" key="1">
    <citation type="submission" date="2018-04" db="EMBL/GenBank/DDBJ databases">
        <title>Genomic Encyclopedia of Archaeal and Bacterial Type Strains, Phase II (KMG-II): from individual species to whole genera.</title>
        <authorList>
            <person name="Goeker M."/>
        </authorList>
    </citation>
    <scope>NUCLEOTIDE SEQUENCE [LARGE SCALE GENOMIC DNA]</scope>
    <source>
        <strain evidence="4 5">DSM 45787</strain>
    </source>
</reference>
<evidence type="ECO:0000313" key="5">
    <source>
        <dbReference type="Proteomes" id="UP000244240"/>
    </source>
</evidence>
<accession>A0A2T6BGR8</accession>
<keyword evidence="1" id="KW-0175">Coiled coil</keyword>
<feature type="transmembrane region" description="Helical" evidence="3">
    <location>
        <begin position="41"/>
        <end position="60"/>
    </location>
</feature>
<organism evidence="4 5">
    <name type="scientific">Melghirimyces profundicolus</name>
    <dbReference type="NCBI Taxonomy" id="1242148"/>
    <lineage>
        <taxon>Bacteria</taxon>
        <taxon>Bacillati</taxon>
        <taxon>Bacillota</taxon>
        <taxon>Bacilli</taxon>
        <taxon>Bacillales</taxon>
        <taxon>Thermoactinomycetaceae</taxon>
        <taxon>Melghirimyces</taxon>
    </lineage>
</organism>
<keyword evidence="3" id="KW-0812">Transmembrane</keyword>
<keyword evidence="4" id="KW-0132">Cell division</keyword>
<evidence type="ECO:0000256" key="2">
    <source>
        <dbReference type="SAM" id="MobiDB-lite"/>
    </source>
</evidence>
<keyword evidence="3" id="KW-0472">Membrane</keyword>
<dbReference type="EMBL" id="QBKR01000020">
    <property type="protein sequence ID" value="PTX55250.1"/>
    <property type="molecule type" value="Genomic_DNA"/>
</dbReference>
<dbReference type="Pfam" id="PF04977">
    <property type="entry name" value="DivIC"/>
    <property type="match status" value="1"/>
</dbReference>
<evidence type="ECO:0000256" key="1">
    <source>
        <dbReference type="SAM" id="Coils"/>
    </source>
</evidence>
<evidence type="ECO:0000256" key="3">
    <source>
        <dbReference type="SAM" id="Phobius"/>
    </source>
</evidence>
<feature type="coiled-coil region" evidence="1">
    <location>
        <begin position="62"/>
        <end position="99"/>
    </location>
</feature>
<name>A0A2T6BGR8_9BACL</name>
<keyword evidence="3" id="KW-1133">Transmembrane helix</keyword>
<evidence type="ECO:0000313" key="4">
    <source>
        <dbReference type="EMBL" id="PTX55250.1"/>
    </source>
</evidence>
<feature type="compositionally biased region" description="Polar residues" evidence="2">
    <location>
        <begin position="1"/>
        <end position="23"/>
    </location>
</feature>
<dbReference type="GO" id="GO:0051301">
    <property type="term" value="P:cell division"/>
    <property type="evidence" value="ECO:0007669"/>
    <property type="project" value="UniProtKB-KW"/>
</dbReference>
<protein>
    <submittedName>
        <fullName evidence="4">Cell division protein DivIC</fullName>
    </submittedName>
</protein>